<dbReference type="RefSeq" id="WP_166411033.1">
    <property type="nucleotide sequence ID" value="NZ_CP049869.1"/>
</dbReference>
<feature type="region of interest" description="Disordered" evidence="1">
    <location>
        <begin position="25"/>
        <end position="46"/>
    </location>
</feature>
<name>A0A6G7YPH2_9SPHN</name>
<dbReference type="KEGG" id="spii:G7077_06755"/>
<dbReference type="EMBL" id="CP049869">
    <property type="protein sequence ID" value="QIK78640.1"/>
    <property type="molecule type" value="Genomic_DNA"/>
</dbReference>
<proteinExistence type="predicted"/>
<protein>
    <submittedName>
        <fullName evidence="2">Uncharacterized protein</fullName>
    </submittedName>
</protein>
<evidence type="ECO:0000313" key="2">
    <source>
        <dbReference type="EMBL" id="QIK78640.1"/>
    </source>
</evidence>
<evidence type="ECO:0000313" key="3">
    <source>
        <dbReference type="Proteomes" id="UP000503222"/>
    </source>
</evidence>
<reference evidence="2 3" key="1">
    <citation type="submission" date="2020-03" db="EMBL/GenBank/DDBJ databases">
        <title>Sphingomonas sp. nov., isolated from fish.</title>
        <authorList>
            <person name="Hyun D.-W."/>
            <person name="Bae J.-W."/>
        </authorList>
    </citation>
    <scope>NUCLEOTIDE SEQUENCE [LARGE SCALE GENOMIC DNA]</scope>
    <source>
        <strain evidence="2 3">HDW15B</strain>
    </source>
</reference>
<organism evidence="2 3">
    <name type="scientific">Sphingomonas piscis</name>
    <dbReference type="NCBI Taxonomy" id="2714943"/>
    <lineage>
        <taxon>Bacteria</taxon>
        <taxon>Pseudomonadati</taxon>
        <taxon>Pseudomonadota</taxon>
        <taxon>Alphaproteobacteria</taxon>
        <taxon>Sphingomonadales</taxon>
        <taxon>Sphingomonadaceae</taxon>
        <taxon>Sphingomonas</taxon>
    </lineage>
</organism>
<accession>A0A6G7YPH2</accession>
<evidence type="ECO:0000256" key="1">
    <source>
        <dbReference type="SAM" id="MobiDB-lite"/>
    </source>
</evidence>
<dbReference type="Proteomes" id="UP000503222">
    <property type="component" value="Chromosome"/>
</dbReference>
<keyword evidence="3" id="KW-1185">Reference proteome</keyword>
<dbReference type="AlphaFoldDB" id="A0A6G7YPH2"/>
<sequence length="236" mass="25081">MWALARYDRAAVFLGIATAKPAPLVSAPQPSAAPVPAAPAQPLTPADQGRVAQLEQRLAAVERTTQMAAGSAGRADALVVAFAARRAIDRGVPLGFIENLLVDRFGAQHQRAVATVISAGRTPVRLQQLKDEYAALEPELRGGGARESWWSSFRRGFSSLLEIRHAEQPSAKPETRYLRASDRLSDGDVEGALAETMRLPGAPAAGAWVAKARRYVASHQALDELEGAALMAGSAR</sequence>
<gene>
    <name evidence="2" type="ORF">G7077_06755</name>
</gene>